<dbReference type="OrthoDB" id="9803968at2"/>
<dbReference type="InterPro" id="IPR045851">
    <property type="entry name" value="AMP-bd_C_sf"/>
</dbReference>
<dbReference type="EMBL" id="FNSV01000005">
    <property type="protein sequence ID" value="SEC57636.1"/>
    <property type="molecule type" value="Genomic_DNA"/>
</dbReference>
<dbReference type="PANTHER" id="PTHR43767">
    <property type="entry name" value="LONG-CHAIN-FATTY-ACID--COA LIGASE"/>
    <property type="match status" value="1"/>
</dbReference>
<dbReference type="InterPro" id="IPR050237">
    <property type="entry name" value="ATP-dep_AMP-bd_enzyme"/>
</dbReference>
<dbReference type="FunFam" id="3.30.300.30:FF:000008">
    <property type="entry name" value="2,3-dihydroxybenzoate-AMP ligase"/>
    <property type="match status" value="1"/>
</dbReference>
<gene>
    <name evidence="5" type="ORF">SAMN04490239_4603</name>
</gene>
<sequence length="514" mass="55334">MYLTQSLHRALQQEPDRIATIFGDRVRTVAESVDRIARLGGALRSLGVQAGDRVAFLGLNSDRYHEYLFAVPWIGGVVNPVNIRWSPAEIAYSLTDSGTRVLLVDEAFAKIVPALRDQVEHLQIAIFAGEGEVPDTAFGYEDLIAGSEAVEDTRTGGDALLGLFYTGGTTGHPKGVMVSHDNLVTSGLGSLATGQVVTHGGRILHAAPMFHMADIAMWTIGNLAGSTHVIIPTFTSAATLNAISEHHITDALLVPTMIQMLVDDPSGADIDLTSVEHFVYGASPISEALLDGARALFPTARFTQAYGMTELSPITTLLAPSDHDDPALTRATGRAVAHAEVRIVDPEGNEVPRGTIGEVVARGDHVMRGYWNKPEATADAVRDGWMHTGDGGYMDDRGYVFVVDRLKDMIITGGENVYSVEVENALAEHPAVAGCAVIGVPDTRWGERVHAVVVVHPGEKASPDGLREHCRERIASYKVPRSIEFVDALPMSGAGKILKRELRTPHWENTRVPG</sequence>
<evidence type="ECO:0000313" key="5">
    <source>
        <dbReference type="EMBL" id="SEC57636.1"/>
    </source>
</evidence>
<dbReference type="Gene3D" id="3.30.300.30">
    <property type="match status" value="1"/>
</dbReference>
<dbReference type="Gene3D" id="3.40.50.12780">
    <property type="entry name" value="N-terminal domain of ligase-like"/>
    <property type="match status" value="1"/>
</dbReference>
<feature type="domain" description="AMP-dependent synthetase/ligase" evidence="3">
    <location>
        <begin position="8"/>
        <end position="371"/>
    </location>
</feature>
<dbReference type="PANTHER" id="PTHR43767:SF1">
    <property type="entry name" value="NONRIBOSOMAL PEPTIDE SYNTHASE PES1 (EUROFUNG)-RELATED"/>
    <property type="match status" value="1"/>
</dbReference>
<organism evidence="5 6">
    <name type="scientific">Rhodococcus koreensis</name>
    <dbReference type="NCBI Taxonomy" id="99653"/>
    <lineage>
        <taxon>Bacteria</taxon>
        <taxon>Bacillati</taxon>
        <taxon>Actinomycetota</taxon>
        <taxon>Actinomycetes</taxon>
        <taxon>Mycobacteriales</taxon>
        <taxon>Nocardiaceae</taxon>
        <taxon>Rhodococcus</taxon>
    </lineage>
</organism>
<keyword evidence="2 5" id="KW-0436">Ligase</keyword>
<evidence type="ECO:0000259" key="3">
    <source>
        <dbReference type="Pfam" id="PF00501"/>
    </source>
</evidence>
<dbReference type="Pfam" id="PF13193">
    <property type="entry name" value="AMP-binding_C"/>
    <property type="match status" value="1"/>
</dbReference>
<dbReference type="InterPro" id="IPR000873">
    <property type="entry name" value="AMP-dep_synth/lig_dom"/>
</dbReference>
<dbReference type="NCBIfam" id="NF004837">
    <property type="entry name" value="PRK06187.1"/>
    <property type="match status" value="1"/>
</dbReference>
<evidence type="ECO:0000313" key="6">
    <source>
        <dbReference type="Proteomes" id="UP000183561"/>
    </source>
</evidence>
<dbReference type="PROSITE" id="PS00455">
    <property type="entry name" value="AMP_BINDING"/>
    <property type="match status" value="1"/>
</dbReference>
<dbReference type="GO" id="GO:0016878">
    <property type="term" value="F:acid-thiol ligase activity"/>
    <property type="evidence" value="ECO:0007669"/>
    <property type="project" value="UniProtKB-ARBA"/>
</dbReference>
<evidence type="ECO:0000256" key="1">
    <source>
        <dbReference type="ARBA" id="ARBA00006432"/>
    </source>
</evidence>
<dbReference type="AlphaFoldDB" id="A0A1H4TM99"/>
<accession>A0A1H4TM99</accession>
<dbReference type="RefSeq" id="WP_072939406.1">
    <property type="nucleotide sequence ID" value="NZ_FNSV01000005.1"/>
</dbReference>
<feature type="domain" description="AMP-binding enzyme C-terminal" evidence="4">
    <location>
        <begin position="421"/>
        <end position="496"/>
    </location>
</feature>
<dbReference type="SUPFAM" id="SSF56801">
    <property type="entry name" value="Acetyl-CoA synthetase-like"/>
    <property type="match status" value="1"/>
</dbReference>
<evidence type="ECO:0000259" key="4">
    <source>
        <dbReference type="Pfam" id="PF13193"/>
    </source>
</evidence>
<proteinExistence type="inferred from homology"/>
<dbReference type="CDD" id="cd17631">
    <property type="entry name" value="FACL_FadD13-like"/>
    <property type="match status" value="1"/>
</dbReference>
<reference evidence="6" key="1">
    <citation type="submission" date="2016-10" db="EMBL/GenBank/DDBJ databases">
        <authorList>
            <person name="Varghese N."/>
            <person name="Submissions S."/>
        </authorList>
    </citation>
    <scope>NUCLEOTIDE SEQUENCE [LARGE SCALE GENOMIC DNA]</scope>
    <source>
        <strain evidence="6">DSM 44498</strain>
    </source>
</reference>
<dbReference type="InterPro" id="IPR025110">
    <property type="entry name" value="AMP-bd_C"/>
</dbReference>
<dbReference type="Proteomes" id="UP000183561">
    <property type="component" value="Unassembled WGS sequence"/>
</dbReference>
<protein>
    <submittedName>
        <fullName evidence="5">Acyl-CoA synthetase (AMP-forming)/AMP-acid ligase II</fullName>
    </submittedName>
</protein>
<keyword evidence="6" id="KW-1185">Reference proteome</keyword>
<dbReference type="InterPro" id="IPR042099">
    <property type="entry name" value="ANL_N_sf"/>
</dbReference>
<dbReference type="InterPro" id="IPR020845">
    <property type="entry name" value="AMP-binding_CS"/>
</dbReference>
<comment type="similarity">
    <text evidence="1">Belongs to the ATP-dependent AMP-binding enzyme family.</text>
</comment>
<dbReference type="Pfam" id="PF00501">
    <property type="entry name" value="AMP-binding"/>
    <property type="match status" value="1"/>
</dbReference>
<name>A0A1H4TM99_9NOCA</name>
<evidence type="ECO:0000256" key="2">
    <source>
        <dbReference type="ARBA" id="ARBA00022598"/>
    </source>
</evidence>